<dbReference type="SMART" id="SM00355">
    <property type="entry name" value="ZnF_C2H2"/>
    <property type="match status" value="3"/>
</dbReference>
<name>A0A5C2SWU7_9APHY</name>
<feature type="region of interest" description="Disordered" evidence="2">
    <location>
        <begin position="96"/>
        <end position="165"/>
    </location>
</feature>
<feature type="compositionally biased region" description="Polar residues" evidence="2">
    <location>
        <begin position="195"/>
        <end position="215"/>
    </location>
</feature>
<reference evidence="4" key="1">
    <citation type="journal article" date="2018" name="Genome Biol. Evol.">
        <title>Genomics and development of Lentinus tigrinus, a white-rot wood-decaying mushroom with dimorphic fruiting bodies.</title>
        <authorList>
            <person name="Wu B."/>
            <person name="Xu Z."/>
            <person name="Knudson A."/>
            <person name="Carlson A."/>
            <person name="Chen N."/>
            <person name="Kovaka S."/>
            <person name="LaButti K."/>
            <person name="Lipzen A."/>
            <person name="Pennachio C."/>
            <person name="Riley R."/>
            <person name="Schakwitz W."/>
            <person name="Umezawa K."/>
            <person name="Ohm R.A."/>
            <person name="Grigoriev I.V."/>
            <person name="Nagy L.G."/>
            <person name="Gibbons J."/>
            <person name="Hibbett D."/>
        </authorList>
    </citation>
    <scope>NUCLEOTIDE SEQUENCE [LARGE SCALE GENOMIC DNA]</scope>
    <source>
        <strain evidence="4">ALCF2SS1-6</strain>
    </source>
</reference>
<dbReference type="AlphaFoldDB" id="A0A5C2SWU7"/>
<dbReference type="Gene3D" id="3.30.160.60">
    <property type="entry name" value="Classic Zinc Finger"/>
    <property type="match status" value="1"/>
</dbReference>
<dbReference type="STRING" id="1328759.A0A5C2SWU7"/>
<evidence type="ECO:0000313" key="5">
    <source>
        <dbReference type="Proteomes" id="UP000313359"/>
    </source>
</evidence>
<evidence type="ECO:0000313" key="4">
    <source>
        <dbReference type="EMBL" id="RPD67329.1"/>
    </source>
</evidence>
<dbReference type="GO" id="GO:0008270">
    <property type="term" value="F:zinc ion binding"/>
    <property type="evidence" value="ECO:0007669"/>
    <property type="project" value="UniProtKB-KW"/>
</dbReference>
<dbReference type="OrthoDB" id="654211at2759"/>
<keyword evidence="5" id="KW-1185">Reference proteome</keyword>
<evidence type="ECO:0000259" key="3">
    <source>
        <dbReference type="PROSITE" id="PS50157"/>
    </source>
</evidence>
<keyword evidence="1" id="KW-0862">Zinc</keyword>
<dbReference type="InterPro" id="IPR013087">
    <property type="entry name" value="Znf_C2H2_type"/>
</dbReference>
<keyword evidence="1" id="KW-0479">Metal-binding</keyword>
<feature type="compositionally biased region" description="Basic residues" evidence="2">
    <location>
        <begin position="116"/>
        <end position="129"/>
    </location>
</feature>
<proteinExistence type="predicted"/>
<keyword evidence="1" id="KW-0863">Zinc-finger</keyword>
<dbReference type="EMBL" id="ML122250">
    <property type="protein sequence ID" value="RPD67329.1"/>
    <property type="molecule type" value="Genomic_DNA"/>
</dbReference>
<evidence type="ECO:0000256" key="2">
    <source>
        <dbReference type="SAM" id="MobiDB-lite"/>
    </source>
</evidence>
<protein>
    <recommendedName>
        <fullName evidence="3">C2H2-type domain-containing protein</fullName>
    </recommendedName>
</protein>
<evidence type="ECO:0000256" key="1">
    <source>
        <dbReference type="PROSITE-ProRule" id="PRU00042"/>
    </source>
</evidence>
<gene>
    <name evidence="4" type="ORF">L227DRAFT_648406</name>
</gene>
<feature type="domain" description="C2H2-type" evidence="3">
    <location>
        <begin position="46"/>
        <end position="74"/>
    </location>
</feature>
<sequence length="286" mass="30949">MSLDLASVPDIDLASLPDRHTCPYCPGKYIARDLKRHIARHKPPTLQCPHCDHKTRQQCNLNSHISAKHTLNYPHECPYTVVNAKGHRVKCDAKFNSPGGLTRHKQVKHASELPPKVKKAPTAARRRPSRGASSSDTSSSTDPGASSSSSESPLIASQPEPAAVSIPDTVKQEVVIKEEVMDGCLGLLLHDLNHPTGSSSTVTGTERSGPSSWRVPSTRAGRFHPYRYNPAQVAMMQTMQQHAWMLADPAVFGQGSLDYFENVPSSSAVPMGPPAEMGMDGFSTGL</sequence>
<dbReference type="Proteomes" id="UP000313359">
    <property type="component" value="Unassembled WGS sequence"/>
</dbReference>
<dbReference type="PROSITE" id="PS50157">
    <property type="entry name" value="ZINC_FINGER_C2H2_2"/>
    <property type="match status" value="1"/>
</dbReference>
<accession>A0A5C2SWU7</accession>
<feature type="compositionally biased region" description="Low complexity" evidence="2">
    <location>
        <begin position="130"/>
        <end position="150"/>
    </location>
</feature>
<feature type="region of interest" description="Disordered" evidence="2">
    <location>
        <begin position="195"/>
        <end position="218"/>
    </location>
</feature>
<organism evidence="4 5">
    <name type="scientific">Lentinus tigrinus ALCF2SS1-6</name>
    <dbReference type="NCBI Taxonomy" id="1328759"/>
    <lineage>
        <taxon>Eukaryota</taxon>
        <taxon>Fungi</taxon>
        <taxon>Dikarya</taxon>
        <taxon>Basidiomycota</taxon>
        <taxon>Agaricomycotina</taxon>
        <taxon>Agaricomycetes</taxon>
        <taxon>Polyporales</taxon>
        <taxon>Polyporaceae</taxon>
        <taxon>Lentinus</taxon>
    </lineage>
</organism>